<keyword evidence="4" id="KW-1185">Reference proteome</keyword>
<dbReference type="EMBL" id="UGRY01000002">
    <property type="protein sequence ID" value="SUA80236.1"/>
    <property type="molecule type" value="Genomic_DNA"/>
</dbReference>
<dbReference type="InterPro" id="IPR035905">
    <property type="entry name" value="Barstar-like_sf"/>
</dbReference>
<dbReference type="InterPro" id="IPR000468">
    <property type="entry name" value="Barstar"/>
</dbReference>
<dbReference type="SUPFAM" id="SSF52038">
    <property type="entry name" value="Barstar-related"/>
    <property type="match status" value="1"/>
</dbReference>
<evidence type="ECO:0000259" key="2">
    <source>
        <dbReference type="Pfam" id="PF01337"/>
    </source>
</evidence>
<name>A0A378YSU9_9NOCA</name>
<reference evidence="3 4" key="1">
    <citation type="submission" date="2018-06" db="EMBL/GenBank/DDBJ databases">
        <authorList>
            <consortium name="Pathogen Informatics"/>
            <person name="Doyle S."/>
        </authorList>
    </citation>
    <scope>NUCLEOTIDE SEQUENCE [LARGE SCALE GENOMIC DNA]</scope>
    <source>
        <strain evidence="3 4">NCTC1934</strain>
    </source>
</reference>
<dbReference type="OrthoDB" id="8859549at2"/>
<proteinExistence type="inferred from homology"/>
<dbReference type="AlphaFoldDB" id="A0A378YSU9"/>
<organism evidence="3 4">
    <name type="scientific">Nocardia otitidiscaviarum</name>
    <dbReference type="NCBI Taxonomy" id="1823"/>
    <lineage>
        <taxon>Bacteria</taxon>
        <taxon>Bacillati</taxon>
        <taxon>Actinomycetota</taxon>
        <taxon>Actinomycetes</taxon>
        <taxon>Mycobacteriales</taxon>
        <taxon>Nocardiaceae</taxon>
        <taxon>Nocardia</taxon>
    </lineage>
</organism>
<dbReference type="Pfam" id="PF01337">
    <property type="entry name" value="Barstar"/>
    <property type="match status" value="1"/>
</dbReference>
<gene>
    <name evidence="3" type="ORF">NCTC1934_04176</name>
</gene>
<evidence type="ECO:0000313" key="4">
    <source>
        <dbReference type="Proteomes" id="UP000255467"/>
    </source>
</evidence>
<feature type="domain" description="Barstar (barnase inhibitor)" evidence="2">
    <location>
        <begin position="173"/>
        <end position="241"/>
    </location>
</feature>
<evidence type="ECO:0000313" key="3">
    <source>
        <dbReference type="EMBL" id="SUA80236.1"/>
    </source>
</evidence>
<accession>A0A378YSU9</accession>
<sequence>MPADQADGLGMCALTGDDDDEPWGIAHDVRGLFAVRSEGQLLEVELLGCNPQGKLRKCLGSLAADGVRVGGASLDVLDSNGVSMGSYFVSEMTVTTARPSSPDSGSVDLGVTLYCDNARFGGEWVWNLSRDGGMNRRDIWQRLDTENRIAWLAVALWTSAYQRRGRPDSGPGQVFTLDGHAVTDIVSFYCALGEAINGPGGYFGWNLDALCDCLRGGWGASNPFTLEWLHSDVARKHLLTDPAVDAGRTLFDLLLEIFDENGIEVILR</sequence>
<dbReference type="Gene3D" id="3.30.370.10">
    <property type="entry name" value="Barstar-like"/>
    <property type="match status" value="1"/>
</dbReference>
<comment type="similarity">
    <text evidence="1">Belongs to the barstar family.</text>
</comment>
<dbReference type="Proteomes" id="UP000255467">
    <property type="component" value="Unassembled WGS sequence"/>
</dbReference>
<protein>
    <submittedName>
        <fullName evidence="3">Barstar (Barnase inhibitor)</fullName>
    </submittedName>
</protein>
<evidence type="ECO:0000256" key="1">
    <source>
        <dbReference type="ARBA" id="ARBA00006845"/>
    </source>
</evidence>